<name>A0A9D1CPB8_9FIRM</name>
<dbReference type="AlphaFoldDB" id="A0A9D1CPB8"/>
<gene>
    <name evidence="4" type="ORF">IAB73_00420</name>
</gene>
<dbReference type="Gene3D" id="2.60.40.10">
    <property type="entry name" value="Immunoglobulins"/>
    <property type="match status" value="1"/>
</dbReference>
<feature type="compositionally biased region" description="Low complexity" evidence="1">
    <location>
        <begin position="587"/>
        <end position="605"/>
    </location>
</feature>
<reference evidence="4" key="1">
    <citation type="submission" date="2020-10" db="EMBL/GenBank/DDBJ databases">
        <authorList>
            <person name="Gilroy R."/>
        </authorList>
    </citation>
    <scope>NUCLEOTIDE SEQUENCE</scope>
    <source>
        <strain evidence="4">ChiSxjej2B14-6234</strain>
    </source>
</reference>
<feature type="compositionally biased region" description="Basic and acidic residues" evidence="1">
    <location>
        <begin position="624"/>
        <end position="644"/>
    </location>
</feature>
<dbReference type="Proteomes" id="UP000886887">
    <property type="component" value="Unassembled WGS sequence"/>
</dbReference>
<feature type="region of interest" description="Disordered" evidence="1">
    <location>
        <begin position="522"/>
        <end position="703"/>
    </location>
</feature>
<feature type="region of interest" description="Disordered" evidence="1">
    <location>
        <begin position="720"/>
        <end position="792"/>
    </location>
</feature>
<organism evidence="4 5">
    <name type="scientific">Candidatus Onthenecus intestinigallinarum</name>
    <dbReference type="NCBI Taxonomy" id="2840875"/>
    <lineage>
        <taxon>Bacteria</taxon>
        <taxon>Bacillati</taxon>
        <taxon>Bacillota</taxon>
        <taxon>Clostridia</taxon>
        <taxon>Eubacteriales</taxon>
        <taxon>Candidatus Onthenecus</taxon>
    </lineage>
</organism>
<accession>A0A9D1CPB8</accession>
<feature type="signal peptide" evidence="3">
    <location>
        <begin position="1"/>
        <end position="25"/>
    </location>
</feature>
<feature type="compositionally biased region" description="Acidic residues" evidence="1">
    <location>
        <begin position="692"/>
        <end position="703"/>
    </location>
</feature>
<sequence>MKCRSMVLGLLLLAFALALALPASAEYDPITTSSACVPNTLVEPGPVDVTIKVYNSGDTDMQSPMTLYDPNGEAVENFVDVTLAAGQSQSWNGTWNVSQEEMAEGKLRFALRYELNAGGAAVQVNKTIAVSIQQDAPAPSLTASYTVTPNPAQEGAEVTLTYTLSNTGNVAVTNVQITNEELTDERINISRIETGERVTREFVYEMGDEAVTFKPKVTYRADGSDRVLTIGTMAQETIEVAEGDLELELVGGENVVGAMPGDKATLTLTMRNTGNITYSNIQITDSVLGEIESGLELGPGEEKTVQREFTVQESADHAFTVTAVSSAGGEIEHTSNKVSVVALDLERAVNLEVSAEAGQTVIREKPAVVAFAVTVRNIGEVDAQNVELYQGDTLVATIDSIPAGEEDRVVKEYSVSMEGTFQFTAVSYMEVEQQEEPLQQRFDSPEVVLAYVEATPEPVTPPPTLAPEATVEPVATEAPETGASAGMVALYVLAGVLGVALLAVLGLMIAARLRGEGSPAAAAVDGFERGGSRSYTARPGTQRRRPRERVELEPRADDEPRDEGAEQAAPDVPPARGRRSRPEPEQPSAAGAEQPESAAEPPVEAAPEEETAAEPEVQPEPAPEAERPAAPERRARAERRARPEPEEEEDDYGEPVDAPAKPARAKRGFLSGLLRGRRKVGEDDYVAPVPNEEPDDVQPEEDMDKTVLYDRELFNRIRESAGKEGGLSEQDQLLMQGGTGSYRLSRSVRDAAPKPAEPSGRSADDDWIDEEPEDDPYVDGPDDASRGRRKGK</sequence>
<evidence type="ECO:0000256" key="1">
    <source>
        <dbReference type="SAM" id="MobiDB-lite"/>
    </source>
</evidence>
<keyword evidence="2" id="KW-0812">Transmembrane</keyword>
<evidence type="ECO:0000313" key="5">
    <source>
        <dbReference type="Proteomes" id="UP000886887"/>
    </source>
</evidence>
<dbReference type="EMBL" id="DVFJ01000001">
    <property type="protein sequence ID" value="HIQ70671.1"/>
    <property type="molecule type" value="Genomic_DNA"/>
</dbReference>
<keyword evidence="2" id="KW-1133">Transmembrane helix</keyword>
<feature type="transmembrane region" description="Helical" evidence="2">
    <location>
        <begin position="488"/>
        <end position="510"/>
    </location>
</feature>
<dbReference type="InterPro" id="IPR013783">
    <property type="entry name" value="Ig-like_fold"/>
</dbReference>
<comment type="caution">
    <text evidence="4">The sequence shown here is derived from an EMBL/GenBank/DDBJ whole genome shotgun (WGS) entry which is preliminary data.</text>
</comment>
<keyword evidence="3" id="KW-0732">Signal</keyword>
<feature type="compositionally biased region" description="Basic and acidic residues" evidence="1">
    <location>
        <begin position="548"/>
        <end position="564"/>
    </location>
</feature>
<evidence type="ECO:0008006" key="6">
    <source>
        <dbReference type="Google" id="ProtNLM"/>
    </source>
</evidence>
<evidence type="ECO:0000256" key="3">
    <source>
        <dbReference type="SAM" id="SignalP"/>
    </source>
</evidence>
<evidence type="ECO:0000256" key="2">
    <source>
        <dbReference type="SAM" id="Phobius"/>
    </source>
</evidence>
<feature type="compositionally biased region" description="Acidic residues" evidence="1">
    <location>
        <begin position="765"/>
        <end position="782"/>
    </location>
</feature>
<feature type="chain" id="PRO_5039094932" description="CARDB domain-containing protein" evidence="3">
    <location>
        <begin position="26"/>
        <end position="792"/>
    </location>
</feature>
<reference evidence="4" key="2">
    <citation type="journal article" date="2021" name="PeerJ">
        <title>Extensive microbial diversity within the chicken gut microbiome revealed by metagenomics and culture.</title>
        <authorList>
            <person name="Gilroy R."/>
            <person name="Ravi A."/>
            <person name="Getino M."/>
            <person name="Pursley I."/>
            <person name="Horton D.L."/>
            <person name="Alikhan N.F."/>
            <person name="Baker D."/>
            <person name="Gharbi K."/>
            <person name="Hall N."/>
            <person name="Watson M."/>
            <person name="Adriaenssens E.M."/>
            <person name="Foster-Nyarko E."/>
            <person name="Jarju S."/>
            <person name="Secka A."/>
            <person name="Antonio M."/>
            <person name="Oren A."/>
            <person name="Chaudhuri R.R."/>
            <person name="La Ragione R."/>
            <person name="Hildebrand F."/>
            <person name="Pallen M.J."/>
        </authorList>
    </citation>
    <scope>NUCLEOTIDE SEQUENCE</scope>
    <source>
        <strain evidence="4">ChiSxjej2B14-6234</strain>
    </source>
</reference>
<protein>
    <recommendedName>
        <fullName evidence="6">CARDB domain-containing protein</fullName>
    </recommendedName>
</protein>
<feature type="compositionally biased region" description="Acidic residues" evidence="1">
    <location>
        <begin position="645"/>
        <end position="654"/>
    </location>
</feature>
<proteinExistence type="predicted"/>
<evidence type="ECO:0000313" key="4">
    <source>
        <dbReference type="EMBL" id="HIQ70671.1"/>
    </source>
</evidence>
<keyword evidence="2" id="KW-0472">Membrane</keyword>